<dbReference type="AlphaFoldDB" id="A0AAD7U8T6"/>
<dbReference type="CDD" id="cd05121">
    <property type="entry name" value="ABC1_ADCK3-like"/>
    <property type="match status" value="1"/>
</dbReference>
<evidence type="ECO:0000313" key="4">
    <source>
        <dbReference type="EMBL" id="KAJ8599994.1"/>
    </source>
</evidence>
<feature type="domain" description="ABC1 atypical kinase-like" evidence="3">
    <location>
        <begin position="147"/>
        <end position="382"/>
    </location>
</feature>
<reference evidence="4" key="1">
    <citation type="submission" date="2023-01" db="EMBL/GenBank/DDBJ databases">
        <title>Metagenome sequencing of chrysophaentin producing Chrysophaeum taylorii.</title>
        <authorList>
            <person name="Davison J."/>
            <person name="Bewley C."/>
        </authorList>
    </citation>
    <scope>NUCLEOTIDE SEQUENCE</scope>
    <source>
        <strain evidence="4">NIES-1699</strain>
    </source>
</reference>
<evidence type="ECO:0000256" key="1">
    <source>
        <dbReference type="ARBA" id="ARBA00009670"/>
    </source>
</evidence>
<comment type="caution">
    <text evidence="4">The sequence shown here is derived from an EMBL/GenBank/DDBJ whole genome shotgun (WGS) entry which is preliminary data.</text>
</comment>
<sequence>MLVIIIIIRCAAALIAGGPGAGLGTPTKVEHPVLEPILLSSETLDAKLDKISAYYATKPWLVARRLGSVGGAVLRVAASWVRSEEVFNTSAARLARSFGQAPPVTKRGAALRSEVSRLGVVFIKLAQTLATRPDIIGEEAACALESLQDQNEPFDDALAKAIIDEDLGSEIELTRISEKPVAAASLAQVYRAHTAGGADVALKVRRPKVVEQVALDCHAVRIGLGLLQAYWGSNSTDYPGIVDEVTAGLFRELDFRLEALTAPVFWAAHIDAAPYLRVPRAGTCPPVTTRLHLAEWVDAATLQSLPRHRQRDMVAKGLDVCFLQLFGTGMVHADPHLGNVLFDPHDHLVLLDFGLTTTLAPKQTEAMAIGVAAIVKRDWGSLLDAFRDMGLVPKTPFVWVDRVTGERADGLSPGVWRACDEAEFSRSFVEALQGAEAISSFTDITTRLTRLALSYQFVLPPWLLFVVRAVITLDGFAASMDPPLSALEAAAPHAARRVLSPATPVGERYLRAALLDETQSDALPRLKVSALSGLASQTTTTSSSSSQKTVVATVLNLLLEDADGRALRRLVRDIDPRPLARVAAATAATAAFSLRPVPAPVHSALRLSFGTPRVSPARSAVAVTADGLGSDDHVFAPPPGLPVPTPSWRARRVRNLLLATHAKTLATSPSSLASLVVLAASFLVLVVRSLVETLLGRLRARAARAARWAKILSWRRRRSPPPRPRLKPPSRRRRIIPALA</sequence>
<dbReference type="InterPro" id="IPR004147">
    <property type="entry name" value="ABC1_dom"/>
</dbReference>
<dbReference type="PANTHER" id="PTHR10566">
    <property type="entry name" value="CHAPERONE-ACTIVITY OF BC1 COMPLEX CABC1 -RELATED"/>
    <property type="match status" value="1"/>
</dbReference>
<dbReference type="InterPro" id="IPR050154">
    <property type="entry name" value="UbiB_kinase"/>
</dbReference>
<organism evidence="4 5">
    <name type="scientific">Chrysophaeum taylorii</name>
    <dbReference type="NCBI Taxonomy" id="2483200"/>
    <lineage>
        <taxon>Eukaryota</taxon>
        <taxon>Sar</taxon>
        <taxon>Stramenopiles</taxon>
        <taxon>Ochrophyta</taxon>
        <taxon>Pelagophyceae</taxon>
        <taxon>Pelagomonadales</taxon>
        <taxon>Pelagomonadaceae</taxon>
        <taxon>Chrysophaeum</taxon>
    </lineage>
</organism>
<keyword evidence="5" id="KW-1185">Reference proteome</keyword>
<dbReference type="SUPFAM" id="SSF56112">
    <property type="entry name" value="Protein kinase-like (PK-like)"/>
    <property type="match status" value="1"/>
</dbReference>
<gene>
    <name evidence="4" type="ORF">CTAYLR_001827</name>
</gene>
<protein>
    <recommendedName>
        <fullName evidence="3">ABC1 atypical kinase-like domain-containing protein</fullName>
    </recommendedName>
</protein>
<accession>A0AAD7U8T6</accession>
<proteinExistence type="inferred from homology"/>
<evidence type="ECO:0000313" key="5">
    <source>
        <dbReference type="Proteomes" id="UP001230188"/>
    </source>
</evidence>
<dbReference type="Proteomes" id="UP001230188">
    <property type="component" value="Unassembled WGS sequence"/>
</dbReference>
<comment type="similarity">
    <text evidence="1">Belongs to the protein kinase superfamily. ADCK protein kinase family.</text>
</comment>
<dbReference type="InterPro" id="IPR011009">
    <property type="entry name" value="Kinase-like_dom_sf"/>
</dbReference>
<name>A0AAD7U8T6_9STRA</name>
<evidence type="ECO:0000256" key="2">
    <source>
        <dbReference type="SAM" id="SignalP"/>
    </source>
</evidence>
<evidence type="ECO:0000259" key="3">
    <source>
        <dbReference type="Pfam" id="PF03109"/>
    </source>
</evidence>
<dbReference type="Pfam" id="PF03109">
    <property type="entry name" value="ABC1"/>
    <property type="match status" value="1"/>
</dbReference>
<dbReference type="EMBL" id="JAQMWT010000531">
    <property type="protein sequence ID" value="KAJ8599994.1"/>
    <property type="molecule type" value="Genomic_DNA"/>
</dbReference>
<feature type="chain" id="PRO_5042117139" description="ABC1 atypical kinase-like domain-containing protein" evidence="2">
    <location>
        <begin position="18"/>
        <end position="740"/>
    </location>
</feature>
<feature type="signal peptide" evidence="2">
    <location>
        <begin position="1"/>
        <end position="17"/>
    </location>
</feature>
<keyword evidence="2" id="KW-0732">Signal</keyword>
<dbReference type="PANTHER" id="PTHR10566:SF123">
    <property type="entry name" value="PROTEIN KINASE SUPERFAMILY PROTEIN"/>
    <property type="match status" value="1"/>
</dbReference>